<protein>
    <submittedName>
        <fullName evidence="1">Uncharacterized protein</fullName>
    </submittedName>
</protein>
<reference evidence="1 2" key="1">
    <citation type="submission" date="2014-04" db="EMBL/GenBank/DDBJ databases">
        <authorList>
            <consortium name="DOE Joint Genome Institute"/>
            <person name="Kuo A."/>
            <person name="Kohler A."/>
            <person name="Costa M.D."/>
            <person name="Nagy L.G."/>
            <person name="Floudas D."/>
            <person name="Copeland A."/>
            <person name="Barry K.W."/>
            <person name="Cichocki N."/>
            <person name="Veneault-Fourrey C."/>
            <person name="LaButti K."/>
            <person name="Lindquist E.A."/>
            <person name="Lipzen A."/>
            <person name="Lundell T."/>
            <person name="Morin E."/>
            <person name="Murat C."/>
            <person name="Sun H."/>
            <person name="Tunlid A."/>
            <person name="Henrissat B."/>
            <person name="Grigoriev I.V."/>
            <person name="Hibbett D.S."/>
            <person name="Martin F."/>
            <person name="Nordberg H.P."/>
            <person name="Cantor M.N."/>
            <person name="Hua S.X."/>
        </authorList>
    </citation>
    <scope>NUCLEOTIDE SEQUENCE [LARGE SCALE GENOMIC DNA]</scope>
    <source>
        <strain evidence="1 2">Marx 270</strain>
    </source>
</reference>
<dbReference type="Proteomes" id="UP000054217">
    <property type="component" value="Unassembled WGS sequence"/>
</dbReference>
<evidence type="ECO:0000313" key="2">
    <source>
        <dbReference type="Proteomes" id="UP000054217"/>
    </source>
</evidence>
<proteinExistence type="predicted"/>
<dbReference type="InParanoid" id="A0A0C3PAC2"/>
<dbReference type="HOGENOM" id="CLU_3020092_0_0_1"/>
<dbReference type="Pfam" id="PF20414">
    <property type="entry name" value="DUF6698"/>
    <property type="match status" value="1"/>
</dbReference>
<keyword evidence="2" id="KW-1185">Reference proteome</keyword>
<dbReference type="OrthoDB" id="3220614at2759"/>
<evidence type="ECO:0000313" key="1">
    <source>
        <dbReference type="EMBL" id="KIO10565.1"/>
    </source>
</evidence>
<feature type="non-terminal residue" evidence="1">
    <location>
        <position position="1"/>
    </location>
</feature>
<accession>A0A0C3PAC2</accession>
<dbReference type="AlphaFoldDB" id="A0A0C3PAC2"/>
<dbReference type="InterPro" id="IPR046521">
    <property type="entry name" value="DUF6698"/>
</dbReference>
<gene>
    <name evidence="1" type="ORF">M404DRAFT_129219</name>
</gene>
<organism evidence="1 2">
    <name type="scientific">Pisolithus tinctorius Marx 270</name>
    <dbReference type="NCBI Taxonomy" id="870435"/>
    <lineage>
        <taxon>Eukaryota</taxon>
        <taxon>Fungi</taxon>
        <taxon>Dikarya</taxon>
        <taxon>Basidiomycota</taxon>
        <taxon>Agaricomycotina</taxon>
        <taxon>Agaricomycetes</taxon>
        <taxon>Agaricomycetidae</taxon>
        <taxon>Boletales</taxon>
        <taxon>Sclerodermatineae</taxon>
        <taxon>Pisolithaceae</taxon>
        <taxon>Pisolithus</taxon>
    </lineage>
</organism>
<name>A0A0C3PAC2_PISTI</name>
<sequence>LNVKLQFALSSCNSWRIIDDDFNYEAFYHNIVSFFEDCHTVEVKAETTELLFWWNWCVASTCT</sequence>
<dbReference type="EMBL" id="KN831952">
    <property type="protein sequence ID" value="KIO10565.1"/>
    <property type="molecule type" value="Genomic_DNA"/>
</dbReference>
<reference evidence="2" key="2">
    <citation type="submission" date="2015-01" db="EMBL/GenBank/DDBJ databases">
        <title>Evolutionary Origins and Diversification of the Mycorrhizal Mutualists.</title>
        <authorList>
            <consortium name="DOE Joint Genome Institute"/>
            <consortium name="Mycorrhizal Genomics Consortium"/>
            <person name="Kohler A."/>
            <person name="Kuo A."/>
            <person name="Nagy L.G."/>
            <person name="Floudas D."/>
            <person name="Copeland A."/>
            <person name="Barry K.W."/>
            <person name="Cichocki N."/>
            <person name="Veneault-Fourrey C."/>
            <person name="LaButti K."/>
            <person name="Lindquist E.A."/>
            <person name="Lipzen A."/>
            <person name="Lundell T."/>
            <person name="Morin E."/>
            <person name="Murat C."/>
            <person name="Riley R."/>
            <person name="Ohm R."/>
            <person name="Sun H."/>
            <person name="Tunlid A."/>
            <person name="Henrissat B."/>
            <person name="Grigoriev I.V."/>
            <person name="Hibbett D.S."/>
            <person name="Martin F."/>
        </authorList>
    </citation>
    <scope>NUCLEOTIDE SEQUENCE [LARGE SCALE GENOMIC DNA]</scope>
    <source>
        <strain evidence="2">Marx 270</strain>
    </source>
</reference>